<evidence type="ECO:0000313" key="3">
    <source>
        <dbReference type="EMBL" id="GAJ06805.1"/>
    </source>
</evidence>
<organism evidence="3">
    <name type="scientific">marine sediment metagenome</name>
    <dbReference type="NCBI Taxonomy" id="412755"/>
    <lineage>
        <taxon>unclassified sequences</taxon>
        <taxon>metagenomes</taxon>
        <taxon>ecological metagenomes</taxon>
    </lineage>
</organism>
<evidence type="ECO:0000256" key="1">
    <source>
        <dbReference type="ARBA" id="ARBA00023002"/>
    </source>
</evidence>
<dbReference type="PANTHER" id="PTHR43818">
    <property type="entry name" value="BCDNA.GH03377"/>
    <property type="match status" value="1"/>
</dbReference>
<dbReference type="SUPFAM" id="SSF53613">
    <property type="entry name" value="Ribokinase-like"/>
    <property type="match status" value="1"/>
</dbReference>
<gene>
    <name evidence="3" type="ORF">S12H4_46975</name>
</gene>
<dbReference type="PANTHER" id="PTHR43818:SF11">
    <property type="entry name" value="BCDNA.GH03377"/>
    <property type="match status" value="1"/>
</dbReference>
<protein>
    <recommendedName>
        <fullName evidence="2">Gfo/Idh/MocA-like oxidoreductase N-terminal domain-containing protein</fullName>
    </recommendedName>
</protein>
<dbReference type="Gene3D" id="3.40.50.720">
    <property type="entry name" value="NAD(P)-binding Rossmann-like Domain"/>
    <property type="match status" value="1"/>
</dbReference>
<dbReference type="Pfam" id="PF01408">
    <property type="entry name" value="GFO_IDH_MocA"/>
    <property type="match status" value="1"/>
</dbReference>
<dbReference type="InterPro" id="IPR029056">
    <property type="entry name" value="Ribokinase-like"/>
</dbReference>
<reference evidence="3" key="1">
    <citation type="journal article" date="2014" name="Front. Microbiol.">
        <title>High frequency of phylogenetically diverse reductive dehalogenase-homologous genes in deep subseafloor sedimentary metagenomes.</title>
        <authorList>
            <person name="Kawai M."/>
            <person name="Futagami T."/>
            <person name="Toyoda A."/>
            <person name="Takaki Y."/>
            <person name="Nishi S."/>
            <person name="Hori S."/>
            <person name="Arai W."/>
            <person name="Tsubouchi T."/>
            <person name="Morono Y."/>
            <person name="Uchiyama I."/>
            <person name="Ito T."/>
            <person name="Fujiyama A."/>
            <person name="Inagaki F."/>
            <person name="Takami H."/>
        </authorList>
    </citation>
    <scope>NUCLEOTIDE SEQUENCE</scope>
    <source>
        <strain evidence="3">Expedition CK06-06</strain>
    </source>
</reference>
<name>X1VHH2_9ZZZZ</name>
<comment type="caution">
    <text evidence="3">The sequence shown here is derived from an EMBL/GenBank/DDBJ whole genome shotgun (WGS) entry which is preliminary data.</text>
</comment>
<feature type="non-terminal residue" evidence="3">
    <location>
        <position position="178"/>
    </location>
</feature>
<dbReference type="SUPFAM" id="SSF51735">
    <property type="entry name" value="NAD(P)-binding Rossmann-fold domains"/>
    <property type="match status" value="1"/>
</dbReference>
<dbReference type="GO" id="GO:0016491">
    <property type="term" value="F:oxidoreductase activity"/>
    <property type="evidence" value="ECO:0007669"/>
    <property type="project" value="UniProtKB-KW"/>
</dbReference>
<proteinExistence type="predicted"/>
<accession>X1VHH2</accession>
<feature type="domain" description="Gfo/Idh/MocA-like oxidoreductase N-terminal" evidence="2">
    <location>
        <begin position="5"/>
        <end position="68"/>
    </location>
</feature>
<dbReference type="Gene3D" id="3.40.1190.20">
    <property type="match status" value="1"/>
</dbReference>
<sequence>MKKKKVGVIGCGFISYAHIRGWQENGLEVVALCDLNAERLEARAQEFGIKKTYSDYVEMIDKEEIDIIDMPDHLLSPILHVVADRKGMIIEGEKTTSSKLIYLDSGDKRIEYPQKAPIISFEDIPKEYLNCKLVYICTMDYEVPLDVIKKLRELNIPLAIDLGGYGGAHGQIHPSDKE</sequence>
<dbReference type="AlphaFoldDB" id="X1VHH2"/>
<keyword evidence="1" id="KW-0560">Oxidoreductase</keyword>
<dbReference type="GO" id="GO:0000166">
    <property type="term" value="F:nucleotide binding"/>
    <property type="evidence" value="ECO:0007669"/>
    <property type="project" value="InterPro"/>
</dbReference>
<dbReference type="EMBL" id="BARW01029192">
    <property type="protein sequence ID" value="GAJ06805.1"/>
    <property type="molecule type" value="Genomic_DNA"/>
</dbReference>
<evidence type="ECO:0000259" key="2">
    <source>
        <dbReference type="Pfam" id="PF01408"/>
    </source>
</evidence>
<dbReference type="InterPro" id="IPR050463">
    <property type="entry name" value="Gfo/Idh/MocA_oxidrdct_glycsds"/>
</dbReference>
<dbReference type="InterPro" id="IPR036291">
    <property type="entry name" value="NAD(P)-bd_dom_sf"/>
</dbReference>
<dbReference type="InterPro" id="IPR000683">
    <property type="entry name" value="Gfo/Idh/MocA-like_OxRdtase_N"/>
</dbReference>